<accession>A0A1B1KI84</accession>
<keyword evidence="1" id="KW-0614">Plasmid</keyword>
<protein>
    <submittedName>
        <fullName evidence="1">Uncharacterized protein</fullName>
    </submittedName>
</protein>
<gene>
    <name evidence="1" type="ORF">R1CP_38660</name>
    <name evidence="2" type="ORF">R1CP_39165</name>
</gene>
<evidence type="ECO:0000313" key="1">
    <source>
        <dbReference type="EMBL" id="ANS32325.1"/>
    </source>
</evidence>
<name>A0A1B1KI84_RHOOP</name>
<dbReference type="AlphaFoldDB" id="A0A1B1KI84"/>
<evidence type="ECO:0000313" key="2">
    <source>
        <dbReference type="EMBL" id="ANS32417.1"/>
    </source>
</evidence>
<geneLocation type="plasmid" evidence="3">
    <name>pr1cp1</name>
</geneLocation>
<dbReference type="EMBL" id="CP009112">
    <property type="protein sequence ID" value="ANS32417.1"/>
    <property type="molecule type" value="Genomic_DNA"/>
</dbReference>
<evidence type="ECO:0000313" key="3">
    <source>
        <dbReference type="Proteomes" id="UP000186108"/>
    </source>
</evidence>
<organism evidence="1 3">
    <name type="scientific">Rhodococcus opacus</name>
    <name type="common">Nocardia opaca</name>
    <dbReference type="NCBI Taxonomy" id="37919"/>
    <lineage>
        <taxon>Bacteria</taxon>
        <taxon>Bacillati</taxon>
        <taxon>Actinomycetota</taxon>
        <taxon>Actinomycetes</taxon>
        <taxon>Mycobacteriales</taxon>
        <taxon>Nocardiaceae</taxon>
        <taxon>Rhodococcus</taxon>
    </lineage>
</organism>
<reference evidence="1 3" key="1">
    <citation type="submission" date="2014-07" db="EMBL/GenBank/DDBJ databases">
        <authorList>
            <person name="Zhang J.E."/>
            <person name="Yang H."/>
            <person name="Guo J."/>
            <person name="Deng Z."/>
            <person name="Luo H."/>
            <person name="Luo M."/>
            <person name="Zhao B."/>
        </authorList>
    </citation>
    <scope>NUCLEOTIDE SEQUENCE [LARGE SCALE GENOMIC DNA]</scope>
    <source>
        <strain evidence="1 3">1CP</strain>
        <plasmid evidence="3">Plasmid pr1cp1</plasmid>
        <plasmid evidence="1">pR1CP1</plasmid>
    </source>
</reference>
<sequence length="50" mass="5593">MLNRTLPKKICIGIDRLGRIGKAYVPRTDGRGLAFAVWSWDTLVFGDEKG</sequence>
<dbReference type="EMBL" id="CP009112">
    <property type="protein sequence ID" value="ANS32325.1"/>
    <property type="molecule type" value="Genomic_DNA"/>
</dbReference>
<geneLocation type="plasmid" evidence="1">
    <name>pR1CP1</name>
</geneLocation>
<dbReference type="Proteomes" id="UP000186108">
    <property type="component" value="Plasmid pR1CP1"/>
</dbReference>
<proteinExistence type="predicted"/>